<evidence type="ECO:0000256" key="1">
    <source>
        <dbReference type="ARBA" id="ARBA00004162"/>
    </source>
</evidence>
<evidence type="ECO:0000259" key="10">
    <source>
        <dbReference type="Pfam" id="PF22571"/>
    </source>
</evidence>
<comment type="caution">
    <text evidence="12">The sequence shown here is derived from an EMBL/GenBank/DDBJ whole genome shotgun (WGS) entry which is preliminary data.</text>
</comment>
<evidence type="ECO:0000256" key="7">
    <source>
        <dbReference type="SAM" id="MobiDB-lite"/>
    </source>
</evidence>
<evidence type="ECO:0000313" key="12">
    <source>
        <dbReference type="EMBL" id="MBS2209921.1"/>
    </source>
</evidence>
<evidence type="ECO:0000256" key="6">
    <source>
        <dbReference type="SAM" id="Coils"/>
    </source>
</evidence>
<keyword evidence="5 8" id="KW-0472">Membrane</keyword>
<feature type="transmembrane region" description="Helical" evidence="8">
    <location>
        <begin position="291"/>
        <end position="312"/>
    </location>
</feature>
<feature type="transmembrane region" description="Helical" evidence="8">
    <location>
        <begin position="324"/>
        <end position="345"/>
    </location>
</feature>
<feature type="compositionally biased region" description="Acidic residues" evidence="7">
    <location>
        <begin position="82"/>
        <end position="91"/>
    </location>
</feature>
<evidence type="ECO:0000259" key="9">
    <source>
        <dbReference type="Pfam" id="PF04024"/>
    </source>
</evidence>
<keyword evidence="6" id="KW-0175">Coiled coil</keyword>
<sequence length="497" mass="55601">MNKTININLDGFAFKIEEEAYERLNEYIETLKNRLGNDEEAREVIADIESRIAELFHFKCQGCTIALSDVEEIIHTIGEPSEIVDEEEAETQENAGKSTSSSSSTYVGKRSLFRDPDDRILGGVCAGLGAYFDVDPLVFRIIAVVTTLMSVGVVPIIYIILWIAMPKAKTLGQRIEMRGGITFKKMGDNIKEEYEAVSSKLKEYKNKPNYKRMQQRANKTGDAMASGLYQLLNIFGIILGIGIVIWSVLSIMGLVGFFAFKDTIMGLAVSDGNHFLASVPDRFLSHMDQTLLSAATFLVVGIPFLVILYLGLKLIFHFKGHGKVIGMTALILWLAGIVLVFFTGVRIAKSFEQTGNVSEQHSLMASSAETIYLKPAATEANGNNRDYLMDMDHLELFSADGELIIEGAPVINITHGDRFQMTIDKKARGLNEEEAEFNAQNTVYNWSQNDSIVYLDKRFIIAEEALVRNQKVFVTIQIPYGKQLEVSPYLDRFINEY</sequence>
<feature type="region of interest" description="Disordered" evidence="7">
    <location>
        <begin position="81"/>
        <end position="107"/>
    </location>
</feature>
<keyword evidence="2" id="KW-1003">Cell membrane</keyword>
<name>A0ABS5K4H1_9BACT</name>
<evidence type="ECO:0000259" key="11">
    <source>
        <dbReference type="Pfam" id="PF22744"/>
    </source>
</evidence>
<feature type="domain" description="PspC-related transmembrane region" evidence="10">
    <location>
        <begin position="210"/>
        <end position="351"/>
    </location>
</feature>
<organism evidence="12 13">
    <name type="scientific">Carboxylicivirga mesophila</name>
    <dbReference type="NCBI Taxonomy" id="1166478"/>
    <lineage>
        <taxon>Bacteria</taxon>
        <taxon>Pseudomonadati</taxon>
        <taxon>Bacteroidota</taxon>
        <taxon>Bacteroidia</taxon>
        <taxon>Marinilabiliales</taxon>
        <taxon>Marinilabiliaceae</taxon>
        <taxon>Carboxylicivirga</taxon>
    </lineage>
</organism>
<feature type="domain" description="PspC-related ToastRack" evidence="11">
    <location>
        <begin position="414"/>
        <end position="494"/>
    </location>
</feature>
<feature type="transmembrane region" description="Helical" evidence="8">
    <location>
        <begin position="137"/>
        <end position="164"/>
    </location>
</feature>
<feature type="coiled-coil region" evidence="6">
    <location>
        <begin position="14"/>
        <end position="41"/>
    </location>
</feature>
<keyword evidence="4 8" id="KW-1133">Transmembrane helix</keyword>
<dbReference type="InterPro" id="IPR054319">
    <property type="entry name" value="PspC-rel_ToastRack"/>
</dbReference>
<dbReference type="Pfam" id="PF22571">
    <property type="entry name" value="LiaI-LiaF-TM_PspC"/>
    <property type="match status" value="1"/>
</dbReference>
<feature type="domain" description="Phage shock protein PspC N-terminal" evidence="9">
    <location>
        <begin position="111"/>
        <end position="168"/>
    </location>
</feature>
<dbReference type="Proteomes" id="UP000721861">
    <property type="component" value="Unassembled WGS sequence"/>
</dbReference>
<evidence type="ECO:0000256" key="4">
    <source>
        <dbReference type="ARBA" id="ARBA00022989"/>
    </source>
</evidence>
<gene>
    <name evidence="12" type="ORF">KEM09_00790</name>
</gene>
<dbReference type="InterPro" id="IPR052027">
    <property type="entry name" value="PspC"/>
</dbReference>
<proteinExistence type="predicted"/>
<evidence type="ECO:0000313" key="13">
    <source>
        <dbReference type="Proteomes" id="UP000721861"/>
    </source>
</evidence>
<dbReference type="RefSeq" id="WP_212223844.1">
    <property type="nucleotide sequence ID" value="NZ_JAGUCN010000001.1"/>
</dbReference>
<evidence type="ECO:0000256" key="2">
    <source>
        <dbReference type="ARBA" id="ARBA00022475"/>
    </source>
</evidence>
<protein>
    <submittedName>
        <fullName evidence="12">PspC domain-containing protein</fullName>
    </submittedName>
</protein>
<dbReference type="PANTHER" id="PTHR33885:SF3">
    <property type="entry name" value="PHAGE SHOCK PROTEIN C"/>
    <property type="match status" value="1"/>
</dbReference>
<evidence type="ECO:0000256" key="5">
    <source>
        <dbReference type="ARBA" id="ARBA00023136"/>
    </source>
</evidence>
<dbReference type="Pfam" id="PF04024">
    <property type="entry name" value="PspC"/>
    <property type="match status" value="1"/>
</dbReference>
<dbReference type="InterPro" id="IPR054321">
    <property type="entry name" value="PspC-rel_TM"/>
</dbReference>
<comment type="subcellular location">
    <subcellularLocation>
        <location evidence="1">Cell membrane</location>
        <topology evidence="1">Single-pass membrane protein</topology>
    </subcellularLocation>
</comment>
<dbReference type="InterPro" id="IPR007168">
    <property type="entry name" value="Phageshock_PspC_N"/>
</dbReference>
<accession>A0ABS5K4H1</accession>
<dbReference type="EMBL" id="JAGUCN010000001">
    <property type="protein sequence ID" value="MBS2209921.1"/>
    <property type="molecule type" value="Genomic_DNA"/>
</dbReference>
<dbReference type="Pfam" id="PF22744">
    <property type="entry name" value="Toast-rack_PspC-Cterm"/>
    <property type="match status" value="1"/>
</dbReference>
<keyword evidence="3 8" id="KW-0812">Transmembrane</keyword>
<feature type="transmembrane region" description="Helical" evidence="8">
    <location>
        <begin position="234"/>
        <end position="260"/>
    </location>
</feature>
<dbReference type="PANTHER" id="PTHR33885">
    <property type="entry name" value="PHAGE SHOCK PROTEIN C"/>
    <property type="match status" value="1"/>
</dbReference>
<evidence type="ECO:0000256" key="3">
    <source>
        <dbReference type="ARBA" id="ARBA00022692"/>
    </source>
</evidence>
<keyword evidence="13" id="KW-1185">Reference proteome</keyword>
<reference evidence="12 13" key="1">
    <citation type="journal article" date="2014" name="Int. J. Syst. Evol. Microbiol.">
        <title>Carboxylicivirga gen. nov. in the family Marinilabiliaceae with two novel species, Carboxylicivirga mesophila sp. nov. and Carboxylicivirga taeanensis sp. nov., and reclassification of Cytophaga fermentans as Saccharicrinis fermentans gen. nov., comb. nov.</title>
        <authorList>
            <person name="Yang S.H."/>
            <person name="Seo H.S."/>
            <person name="Woo J.H."/>
            <person name="Oh H.M."/>
            <person name="Jang H."/>
            <person name="Lee J.H."/>
            <person name="Kim S.J."/>
            <person name="Kwon K.K."/>
        </authorList>
    </citation>
    <scope>NUCLEOTIDE SEQUENCE [LARGE SCALE GENOMIC DNA]</scope>
    <source>
        <strain evidence="12 13">JCM 18290</strain>
    </source>
</reference>
<evidence type="ECO:0000256" key="8">
    <source>
        <dbReference type="SAM" id="Phobius"/>
    </source>
</evidence>